<dbReference type="OrthoDB" id="1884855at2759"/>
<dbReference type="STRING" id="407821.A0A087TCT5"/>
<keyword evidence="13" id="KW-1185">Reference proteome</keyword>
<comment type="similarity">
    <text evidence="2">Belongs to the mis12 family.</text>
</comment>
<feature type="coiled-coil region" evidence="11">
    <location>
        <begin position="104"/>
        <end position="169"/>
    </location>
</feature>
<gene>
    <name evidence="12" type="ORF">X975_06663</name>
</gene>
<dbReference type="Pfam" id="PF05859">
    <property type="entry name" value="Mis12"/>
    <property type="match status" value="1"/>
</dbReference>
<evidence type="ECO:0000256" key="5">
    <source>
        <dbReference type="ARBA" id="ARBA00022618"/>
    </source>
</evidence>
<evidence type="ECO:0000256" key="7">
    <source>
        <dbReference type="ARBA" id="ARBA00022838"/>
    </source>
</evidence>
<keyword evidence="7" id="KW-0995">Kinetochore</keyword>
<name>A0A087TCT5_STEMI</name>
<dbReference type="EMBL" id="KK114632">
    <property type="protein sequence ID" value="KFM62924.1"/>
    <property type="molecule type" value="Genomic_DNA"/>
</dbReference>
<dbReference type="PANTHER" id="PTHR14527:SF2">
    <property type="entry name" value="PROTEIN MIS12 HOMOLOG"/>
    <property type="match status" value="1"/>
</dbReference>
<evidence type="ECO:0000256" key="4">
    <source>
        <dbReference type="ARBA" id="ARBA00022454"/>
    </source>
</evidence>
<dbReference type="InterPro" id="IPR008685">
    <property type="entry name" value="Centromere_Mis12"/>
</dbReference>
<proteinExistence type="inferred from homology"/>
<dbReference type="GO" id="GO:0000070">
    <property type="term" value="P:mitotic sister chromatid segregation"/>
    <property type="evidence" value="ECO:0007669"/>
    <property type="project" value="TreeGrafter"/>
</dbReference>
<reference evidence="12 13" key="1">
    <citation type="submission" date="2013-11" db="EMBL/GenBank/DDBJ databases">
        <title>Genome sequencing of Stegodyphus mimosarum.</title>
        <authorList>
            <person name="Bechsgaard J."/>
        </authorList>
    </citation>
    <scope>NUCLEOTIDE SEQUENCE [LARGE SCALE GENOMIC DNA]</scope>
</reference>
<evidence type="ECO:0000256" key="9">
    <source>
        <dbReference type="ARBA" id="ARBA00023306"/>
    </source>
</evidence>
<dbReference type="PANTHER" id="PTHR14527">
    <property type="entry name" value="PROTEIN MIS12 HOMOLOG"/>
    <property type="match status" value="1"/>
</dbReference>
<evidence type="ECO:0000256" key="11">
    <source>
        <dbReference type="SAM" id="Coils"/>
    </source>
</evidence>
<dbReference type="GO" id="GO:0051301">
    <property type="term" value="P:cell division"/>
    <property type="evidence" value="ECO:0007669"/>
    <property type="project" value="UniProtKB-KW"/>
</dbReference>
<protein>
    <recommendedName>
        <fullName evidence="3">Protein MIS12 homolog</fullName>
    </recommendedName>
</protein>
<dbReference type="GO" id="GO:0051382">
    <property type="term" value="P:kinetochore assembly"/>
    <property type="evidence" value="ECO:0007669"/>
    <property type="project" value="TreeGrafter"/>
</dbReference>
<dbReference type="GO" id="GO:0005634">
    <property type="term" value="C:nucleus"/>
    <property type="evidence" value="ECO:0007669"/>
    <property type="project" value="InterPro"/>
</dbReference>
<evidence type="ECO:0000256" key="10">
    <source>
        <dbReference type="ARBA" id="ARBA00023328"/>
    </source>
</evidence>
<evidence type="ECO:0000256" key="1">
    <source>
        <dbReference type="ARBA" id="ARBA00004629"/>
    </source>
</evidence>
<evidence type="ECO:0000313" key="12">
    <source>
        <dbReference type="EMBL" id="KFM62924.1"/>
    </source>
</evidence>
<keyword evidence="9" id="KW-0131">Cell cycle</keyword>
<accession>A0A087TCT5</accession>
<sequence length="211" mass="24717">MDVVGFEYETQYFSFHPRILIDEVYNAFYENVLYLLDQLKQYLTNEFANVIEPFNIIVQTDSLLRELVRRLDKAIDKLEVYLNGNVFKIPKYVVLQEDMIHITNSVTESDQKKLDDEIEELKQQILETRLQSSFLKSKILEQKRVLKALNEMKESLEEMISNAEQIMHSKEMCNLTLTKCTELCELMKSSFIKIPVPEAKQGSNSSMSRLT</sequence>
<dbReference type="Proteomes" id="UP000054359">
    <property type="component" value="Unassembled WGS sequence"/>
</dbReference>
<keyword evidence="5" id="KW-0132">Cell division</keyword>
<feature type="non-terminal residue" evidence="12">
    <location>
        <position position="211"/>
    </location>
</feature>
<evidence type="ECO:0000313" key="13">
    <source>
        <dbReference type="Proteomes" id="UP000054359"/>
    </source>
</evidence>
<organism evidence="12 13">
    <name type="scientific">Stegodyphus mimosarum</name>
    <name type="common">African social velvet spider</name>
    <dbReference type="NCBI Taxonomy" id="407821"/>
    <lineage>
        <taxon>Eukaryota</taxon>
        <taxon>Metazoa</taxon>
        <taxon>Ecdysozoa</taxon>
        <taxon>Arthropoda</taxon>
        <taxon>Chelicerata</taxon>
        <taxon>Arachnida</taxon>
        <taxon>Araneae</taxon>
        <taxon>Araneomorphae</taxon>
        <taxon>Entelegynae</taxon>
        <taxon>Eresoidea</taxon>
        <taxon>Eresidae</taxon>
        <taxon>Stegodyphus</taxon>
    </lineage>
</organism>
<keyword evidence="8 11" id="KW-0175">Coiled coil</keyword>
<keyword evidence="4" id="KW-0158">Chromosome</keyword>
<comment type="subcellular location">
    <subcellularLocation>
        <location evidence="1">Chromosome</location>
        <location evidence="1">Centromere</location>
        <location evidence="1">Kinetochore</location>
    </subcellularLocation>
</comment>
<evidence type="ECO:0000256" key="8">
    <source>
        <dbReference type="ARBA" id="ARBA00023054"/>
    </source>
</evidence>
<evidence type="ECO:0000256" key="6">
    <source>
        <dbReference type="ARBA" id="ARBA00022776"/>
    </source>
</evidence>
<evidence type="ECO:0000256" key="2">
    <source>
        <dbReference type="ARBA" id="ARBA00008643"/>
    </source>
</evidence>
<dbReference type="GO" id="GO:0000444">
    <property type="term" value="C:MIS12/MIND type complex"/>
    <property type="evidence" value="ECO:0007669"/>
    <property type="project" value="TreeGrafter"/>
</dbReference>
<dbReference type="OMA" id="DYLFEMM"/>
<keyword evidence="10" id="KW-0137">Centromere</keyword>
<evidence type="ECO:0000256" key="3">
    <source>
        <dbReference type="ARBA" id="ARBA00013793"/>
    </source>
</evidence>
<dbReference type="AlphaFoldDB" id="A0A087TCT5"/>
<keyword evidence="6" id="KW-0498">Mitosis</keyword>